<keyword evidence="1" id="KW-0812">Transmembrane</keyword>
<dbReference type="EMBL" id="CM010633">
    <property type="protein sequence ID" value="RID57683.1"/>
    <property type="molecule type" value="Genomic_DNA"/>
</dbReference>
<name>A0A397Z5X3_BRACM</name>
<organism evidence="2 3">
    <name type="scientific">Brassica campestris</name>
    <name type="common">Field mustard</name>
    <dbReference type="NCBI Taxonomy" id="3711"/>
    <lineage>
        <taxon>Eukaryota</taxon>
        <taxon>Viridiplantae</taxon>
        <taxon>Streptophyta</taxon>
        <taxon>Embryophyta</taxon>
        <taxon>Tracheophyta</taxon>
        <taxon>Spermatophyta</taxon>
        <taxon>Magnoliopsida</taxon>
        <taxon>eudicotyledons</taxon>
        <taxon>Gunneridae</taxon>
        <taxon>Pentapetalae</taxon>
        <taxon>rosids</taxon>
        <taxon>malvids</taxon>
        <taxon>Brassicales</taxon>
        <taxon>Brassicaceae</taxon>
        <taxon>Brassiceae</taxon>
        <taxon>Brassica</taxon>
    </lineage>
</organism>
<reference evidence="2 3" key="1">
    <citation type="submission" date="2018-06" db="EMBL/GenBank/DDBJ databases">
        <title>WGS assembly of Brassica rapa FPsc.</title>
        <authorList>
            <person name="Bowman J."/>
            <person name="Kohchi T."/>
            <person name="Yamato K."/>
            <person name="Jenkins J."/>
            <person name="Shu S."/>
            <person name="Ishizaki K."/>
            <person name="Yamaoka S."/>
            <person name="Nishihama R."/>
            <person name="Nakamura Y."/>
            <person name="Berger F."/>
            <person name="Adam C."/>
            <person name="Aki S."/>
            <person name="Althoff F."/>
            <person name="Araki T."/>
            <person name="Arteaga-Vazquez M."/>
            <person name="Balasubrmanian S."/>
            <person name="Bauer D."/>
            <person name="Boehm C."/>
            <person name="Briginshaw L."/>
            <person name="Caballero-Perez J."/>
            <person name="Catarino B."/>
            <person name="Chen F."/>
            <person name="Chiyoda S."/>
            <person name="Chovatia M."/>
            <person name="Davies K."/>
            <person name="Delmans M."/>
            <person name="Demura T."/>
            <person name="Dierschke T."/>
            <person name="Dolan L."/>
            <person name="Dorantes-Acosta A."/>
            <person name="Eklund D."/>
            <person name="Florent S."/>
            <person name="Flores-Sandoval E."/>
            <person name="Fujiyama A."/>
            <person name="Fukuzawa H."/>
            <person name="Galik B."/>
            <person name="Grimanelli D."/>
            <person name="Grimwood J."/>
            <person name="Grossniklaus U."/>
            <person name="Hamada T."/>
            <person name="Haseloff J."/>
            <person name="Hetherington A."/>
            <person name="Higo A."/>
            <person name="Hirakawa Y."/>
            <person name="Hundley H."/>
            <person name="Ikeda Y."/>
            <person name="Inoue K."/>
            <person name="Inoue S."/>
            <person name="Ishida S."/>
            <person name="Jia Q."/>
            <person name="Kakita M."/>
            <person name="Kanazawa T."/>
            <person name="Kawai Y."/>
            <person name="Kawashima T."/>
            <person name="Kennedy M."/>
            <person name="Kinose K."/>
            <person name="Kinoshita T."/>
            <person name="Kohara Y."/>
            <person name="Koide E."/>
            <person name="Komatsu K."/>
            <person name="Kopischke S."/>
            <person name="Kubo M."/>
            <person name="Kyozuka J."/>
            <person name="Lagercrantz U."/>
            <person name="Lin S."/>
            <person name="Lindquist E."/>
            <person name="Lipzen A."/>
            <person name="Lu C."/>
            <person name="Luna E."/>
            <person name="Martienssen R."/>
            <person name="Minamino N."/>
            <person name="Mizutani M."/>
            <person name="Mizutani M."/>
            <person name="Mochizuki N."/>
            <person name="Monte I."/>
            <person name="Mosher R."/>
            <person name="Nagasaki H."/>
            <person name="Nakagami H."/>
            <person name="Naramoto S."/>
            <person name="Nishitani K."/>
            <person name="Ohtani M."/>
            <person name="Okamoto T."/>
            <person name="Okumura M."/>
            <person name="Phillips J."/>
            <person name="Pollak B."/>
            <person name="Reinders A."/>
            <person name="Roevekamp M."/>
            <person name="Sano R."/>
            <person name="Sawa S."/>
            <person name="Schmid M."/>
            <person name="Shirakawa M."/>
            <person name="Solano R."/>
            <person name="Spunde A."/>
            <person name="Suetsugu N."/>
            <person name="Sugano S."/>
            <person name="Sugiyama A."/>
            <person name="Sun R."/>
            <person name="Suzuki Y."/>
            <person name="Takenaka M."/>
            <person name="Takezawa D."/>
            <person name="Tomogane H."/>
            <person name="Tsuzuki M."/>
            <person name="Ueda T."/>
            <person name="Umeda M."/>
            <person name="Ward J."/>
            <person name="Watanabe Y."/>
            <person name="Yazaki K."/>
            <person name="Yokoyama R."/>
            <person name="Yoshitake Y."/>
            <person name="Yotsui I."/>
            <person name="Zachgo S."/>
            <person name="Schmutz J."/>
        </authorList>
    </citation>
    <scope>NUCLEOTIDE SEQUENCE [LARGE SCALE GENOMIC DNA]</scope>
    <source>
        <strain evidence="3">cv. B-3</strain>
    </source>
</reference>
<dbReference type="Proteomes" id="UP000264353">
    <property type="component" value="Chromosome A6"/>
</dbReference>
<evidence type="ECO:0000313" key="2">
    <source>
        <dbReference type="EMBL" id="RID57683.1"/>
    </source>
</evidence>
<accession>A0A397Z5X3</accession>
<evidence type="ECO:0000256" key="1">
    <source>
        <dbReference type="SAM" id="Phobius"/>
    </source>
</evidence>
<proteinExistence type="predicted"/>
<protein>
    <submittedName>
        <fullName evidence="2">Uncharacterized protein</fullName>
    </submittedName>
</protein>
<evidence type="ECO:0000313" key="3">
    <source>
        <dbReference type="Proteomes" id="UP000264353"/>
    </source>
</evidence>
<gene>
    <name evidence="2" type="ORF">BRARA_F01042</name>
</gene>
<feature type="transmembrane region" description="Helical" evidence="1">
    <location>
        <begin position="27"/>
        <end position="46"/>
    </location>
</feature>
<keyword evidence="1" id="KW-1133">Transmembrane helix</keyword>
<keyword evidence="1" id="KW-0472">Membrane</keyword>
<sequence>MNLGYHRQHTLFSCDPPLYKQSFPKRSIQLITLQNLLYVFVVINVLKFMLQVQGMEFSETNVTTTPTIKLFFLRQLPTINLCYMYKELSLEFYSFHLITRMQMIFFLKHCNKLLTGKNH</sequence>
<dbReference type="AlphaFoldDB" id="A0A397Z5X3"/>